<reference evidence="1" key="2">
    <citation type="journal article" date="2023" name="BMC Genomics">
        <title>Pest status, molecular evolution, and epigenetic factors derived from the genome assembly of Frankliniella fusca, a thysanopteran phytovirus vector.</title>
        <authorList>
            <person name="Catto M.A."/>
            <person name="Labadie P.E."/>
            <person name="Jacobson A.L."/>
            <person name="Kennedy G.G."/>
            <person name="Srinivasan R."/>
            <person name="Hunt B.G."/>
        </authorList>
    </citation>
    <scope>NUCLEOTIDE SEQUENCE</scope>
    <source>
        <strain evidence="1">PL_HMW_Pooled</strain>
    </source>
</reference>
<evidence type="ECO:0000313" key="1">
    <source>
        <dbReference type="EMBL" id="KAK3921557.1"/>
    </source>
</evidence>
<sequence>MGVGVGATGRRASSSPAASRVLAASSCVTTKSEYLLGTVRAKKILQIGHLKTKLFDQLCPTSQTAAPHINPDC</sequence>
<accession>A0AAE1HHP1</accession>
<dbReference type="AlphaFoldDB" id="A0AAE1HHP1"/>
<organism evidence="1 2">
    <name type="scientific">Frankliniella fusca</name>
    <dbReference type="NCBI Taxonomy" id="407009"/>
    <lineage>
        <taxon>Eukaryota</taxon>
        <taxon>Metazoa</taxon>
        <taxon>Ecdysozoa</taxon>
        <taxon>Arthropoda</taxon>
        <taxon>Hexapoda</taxon>
        <taxon>Insecta</taxon>
        <taxon>Pterygota</taxon>
        <taxon>Neoptera</taxon>
        <taxon>Paraneoptera</taxon>
        <taxon>Thysanoptera</taxon>
        <taxon>Terebrantia</taxon>
        <taxon>Thripoidea</taxon>
        <taxon>Thripidae</taxon>
        <taxon>Frankliniella</taxon>
    </lineage>
</organism>
<comment type="caution">
    <text evidence="1">The sequence shown here is derived from an EMBL/GenBank/DDBJ whole genome shotgun (WGS) entry which is preliminary data.</text>
</comment>
<gene>
    <name evidence="1" type="ORF">KUF71_010729</name>
</gene>
<protein>
    <submittedName>
        <fullName evidence="1">Chaperone protein DnaJ</fullName>
    </submittedName>
</protein>
<proteinExistence type="predicted"/>
<keyword evidence="2" id="KW-1185">Reference proteome</keyword>
<reference evidence="1" key="1">
    <citation type="submission" date="2021-07" db="EMBL/GenBank/DDBJ databases">
        <authorList>
            <person name="Catto M.A."/>
            <person name="Jacobson A."/>
            <person name="Kennedy G."/>
            <person name="Labadie P."/>
            <person name="Hunt B.G."/>
            <person name="Srinivasan R."/>
        </authorList>
    </citation>
    <scope>NUCLEOTIDE SEQUENCE</scope>
    <source>
        <strain evidence="1">PL_HMW_Pooled</strain>
        <tissue evidence="1">Head</tissue>
    </source>
</reference>
<dbReference type="EMBL" id="JAHWGI010001038">
    <property type="protein sequence ID" value="KAK3921557.1"/>
    <property type="molecule type" value="Genomic_DNA"/>
</dbReference>
<evidence type="ECO:0000313" key="2">
    <source>
        <dbReference type="Proteomes" id="UP001219518"/>
    </source>
</evidence>
<name>A0AAE1HHP1_9NEOP</name>
<dbReference type="Proteomes" id="UP001219518">
    <property type="component" value="Unassembled WGS sequence"/>
</dbReference>